<dbReference type="Pfam" id="PF12705">
    <property type="entry name" value="PDDEXK_1"/>
    <property type="match status" value="1"/>
</dbReference>
<dbReference type="GO" id="GO:0004527">
    <property type="term" value="F:exonuclease activity"/>
    <property type="evidence" value="ECO:0007669"/>
    <property type="project" value="UniProtKB-KW"/>
</dbReference>
<dbReference type="PANTHER" id="PTHR30591">
    <property type="entry name" value="RECBCD ENZYME SUBUNIT RECC"/>
    <property type="match status" value="1"/>
</dbReference>
<evidence type="ECO:0000256" key="2">
    <source>
        <dbReference type="ARBA" id="ARBA00022741"/>
    </source>
</evidence>
<dbReference type="Gene3D" id="3.90.320.10">
    <property type="match status" value="1"/>
</dbReference>
<gene>
    <name evidence="10" type="ORF">UFOPK2754_00869</name>
    <name evidence="11" type="ORF">UFOPK3543_00949</name>
</gene>
<evidence type="ECO:0000256" key="5">
    <source>
        <dbReference type="ARBA" id="ARBA00022839"/>
    </source>
</evidence>
<reference evidence="10" key="1">
    <citation type="submission" date="2020-05" db="EMBL/GenBank/DDBJ databases">
        <authorList>
            <person name="Chiriac C."/>
            <person name="Salcher M."/>
            <person name="Ghai R."/>
            <person name="Kavagutti S V."/>
        </authorList>
    </citation>
    <scope>NUCLEOTIDE SEQUENCE</scope>
</reference>
<name>A0A6J6SQ52_9ZZZZ</name>
<dbReference type="GO" id="GO:0003677">
    <property type="term" value="F:DNA binding"/>
    <property type="evidence" value="ECO:0007669"/>
    <property type="project" value="UniProtKB-KW"/>
</dbReference>
<evidence type="ECO:0000259" key="9">
    <source>
        <dbReference type="Pfam" id="PF12705"/>
    </source>
</evidence>
<dbReference type="Gene3D" id="3.40.50.300">
    <property type="entry name" value="P-loop containing nucleotide triphosphate hydrolases"/>
    <property type="match status" value="1"/>
</dbReference>
<evidence type="ECO:0000256" key="7">
    <source>
        <dbReference type="ARBA" id="ARBA00023125"/>
    </source>
</evidence>
<evidence type="ECO:0000256" key="3">
    <source>
        <dbReference type="ARBA" id="ARBA00022763"/>
    </source>
</evidence>
<feature type="domain" description="PD-(D/E)XK endonuclease-like" evidence="9">
    <location>
        <begin position="708"/>
        <end position="989"/>
    </location>
</feature>
<keyword evidence="4" id="KW-0378">Hydrolase</keyword>
<keyword evidence="6" id="KW-0067">ATP-binding</keyword>
<dbReference type="GO" id="GO:0005524">
    <property type="term" value="F:ATP binding"/>
    <property type="evidence" value="ECO:0007669"/>
    <property type="project" value="UniProtKB-KW"/>
</dbReference>
<protein>
    <submittedName>
        <fullName evidence="10">Unannotated protein</fullName>
    </submittedName>
</protein>
<organism evidence="10">
    <name type="scientific">freshwater metagenome</name>
    <dbReference type="NCBI Taxonomy" id="449393"/>
    <lineage>
        <taxon>unclassified sequences</taxon>
        <taxon>metagenomes</taxon>
        <taxon>ecological metagenomes</taxon>
    </lineage>
</organism>
<keyword evidence="2" id="KW-0547">Nucleotide-binding</keyword>
<dbReference type="SUPFAM" id="SSF52980">
    <property type="entry name" value="Restriction endonuclease-like"/>
    <property type="match status" value="1"/>
</dbReference>
<dbReference type="InterPro" id="IPR027417">
    <property type="entry name" value="P-loop_NTPase"/>
</dbReference>
<proteinExistence type="predicted"/>
<dbReference type="InterPro" id="IPR011335">
    <property type="entry name" value="Restrct_endonuc-II-like"/>
</dbReference>
<dbReference type="EMBL" id="CAEZYR010000023">
    <property type="protein sequence ID" value="CAB4736657.1"/>
    <property type="molecule type" value="Genomic_DNA"/>
</dbReference>
<dbReference type="AlphaFoldDB" id="A0A6J6SQ52"/>
<dbReference type="InterPro" id="IPR011604">
    <property type="entry name" value="PDDEXK-like_dom_sf"/>
</dbReference>
<evidence type="ECO:0000313" key="10">
    <source>
        <dbReference type="EMBL" id="CAB4736657.1"/>
    </source>
</evidence>
<evidence type="ECO:0000256" key="6">
    <source>
        <dbReference type="ARBA" id="ARBA00022840"/>
    </source>
</evidence>
<sequence>MRTLANVMGLDCFAVRFGAPAAATLAAVIGAHRGDDPLAPLVVLVPDNLTGVMARRVLGTHGGFVNISFVTPAGLAGRVAGGSPASVSNVVLSAVVRDVLATETRGLFAPVAAHPATELALVGATRTLAGAAPTTLDEFARSPSPRTRAVVALHRSVQGRLTNLTDEHQLAWRGASAVRADPSVASTLGSIVVYLVDELAPASLALLLALSEVLPVTVIIGVAGSPSADQPLAWWSGAVGGVDVPSPEPRGVATAATSAEITVFTATDSDDEVRHALRGIVERAEAGVPLARMALLYATAEPYQRLVHEQLEAAGIVHNGPAVRALSGALAGRAARALLALVDGRWSREEVLDLAAGVPGLGADGHARPVGSWDAISRSAGVVGGLDDWHQKLARYGASREGRDRAVSVASLQAFLRELTERAVAVRSLTTWPDLARWLRGSLGWLVGDPTTWPADESAALDSVHGVIDELAGLAAFDRRPGLAGLARALDTALEVPAGRVGRLGIGVQVGPLEHARALDADIVFVVGLAEGLCPAPPTEDTLLPDAERRLALHGELALATSRVGAQQRSLLAALAAAREECVLGFPRGDHRGGRTRLPSRWLLDALGHDGARPTTDDFLVGRCAGVEHIASFGAGLRDAVTAVHGTERRLRVLEAAGPGALATHPLRTPGLARGVMAITARRSSAFTAWDGNLADRAVPSPSGGVVMSATRLETWAACPFRYFLGSVLGLGRRDTPEQLDQVSALERGSLLHTVLERFIGESLASPPAPHEPWSAAQGDRLHAIASEVFADAEARGATGPAIRWRREQVDLRAVLDQFLVDDSAQRAARSSTPLAVELAFGIGDAAPLEVRLPGGRVLSFRGFIDRIDRTEAGDAVVLDYKSGKHDRYAGLADDPVAAGTKLQLPLYALAAAQATGASVGSAHYWFIESGRSIGYHLDPDRLARFHDVLGAITDGISAGMFLAHPGEYNSFYGTHSGCQYCDFDRVCDGSRGEQWSAKTADLDPADPRSRYLALTETSE</sequence>
<keyword evidence="5" id="KW-0269">Exonuclease</keyword>
<dbReference type="InterPro" id="IPR038726">
    <property type="entry name" value="PDDEXK_AddAB-type"/>
</dbReference>
<dbReference type="SUPFAM" id="SSF52540">
    <property type="entry name" value="P-loop containing nucleoside triphosphate hydrolases"/>
    <property type="match status" value="1"/>
</dbReference>
<dbReference type="GO" id="GO:0006281">
    <property type="term" value="P:DNA repair"/>
    <property type="evidence" value="ECO:0007669"/>
    <property type="project" value="UniProtKB-KW"/>
</dbReference>
<dbReference type="PANTHER" id="PTHR30591:SF1">
    <property type="entry name" value="RECBCD ENZYME SUBUNIT RECC"/>
    <property type="match status" value="1"/>
</dbReference>
<evidence type="ECO:0000256" key="1">
    <source>
        <dbReference type="ARBA" id="ARBA00022722"/>
    </source>
</evidence>
<keyword evidence="3" id="KW-0227">DNA damage</keyword>
<evidence type="ECO:0000256" key="4">
    <source>
        <dbReference type="ARBA" id="ARBA00022801"/>
    </source>
</evidence>
<evidence type="ECO:0000256" key="8">
    <source>
        <dbReference type="ARBA" id="ARBA00023204"/>
    </source>
</evidence>
<dbReference type="EMBL" id="CAFBMH010000025">
    <property type="protein sequence ID" value="CAB4902736.1"/>
    <property type="molecule type" value="Genomic_DNA"/>
</dbReference>
<keyword evidence="1" id="KW-0540">Nuclease</keyword>
<keyword evidence="7" id="KW-0238">DNA-binding</keyword>
<accession>A0A6J6SQ52</accession>
<dbReference type="GO" id="GO:0006310">
    <property type="term" value="P:DNA recombination"/>
    <property type="evidence" value="ECO:0007669"/>
    <property type="project" value="TreeGrafter"/>
</dbReference>
<keyword evidence="8" id="KW-0234">DNA repair</keyword>
<evidence type="ECO:0000313" key="11">
    <source>
        <dbReference type="EMBL" id="CAB4902736.1"/>
    </source>
</evidence>